<reference evidence="1 2" key="1">
    <citation type="submission" date="2015-02" db="EMBL/GenBank/DDBJ databases">
        <authorList>
            <person name="Chooi Y.-H."/>
        </authorList>
    </citation>
    <scope>NUCLEOTIDE SEQUENCE [LARGE SCALE GENOMIC DNA]</scope>
    <source>
        <strain evidence="1">E3</strain>
    </source>
</reference>
<keyword evidence="2" id="KW-1185">Reference proteome</keyword>
<organism evidence="1 2">
    <name type="scientific">Plasmodiophora brassicae</name>
    <name type="common">Clubroot disease agent</name>
    <dbReference type="NCBI Taxonomy" id="37360"/>
    <lineage>
        <taxon>Eukaryota</taxon>
        <taxon>Sar</taxon>
        <taxon>Rhizaria</taxon>
        <taxon>Endomyxa</taxon>
        <taxon>Phytomyxea</taxon>
        <taxon>Plasmodiophorida</taxon>
        <taxon>Plasmodiophoridae</taxon>
        <taxon>Plasmodiophora</taxon>
    </lineage>
</organism>
<proteinExistence type="predicted"/>
<name>A0A0G4INH6_PLABS</name>
<dbReference type="Proteomes" id="UP000039324">
    <property type="component" value="Unassembled WGS sequence"/>
</dbReference>
<accession>A0A0G4INH6</accession>
<sequence>MQTPSREEVLAAVQTFEARIAAGEQHVRQLVRRHVDALNWEESVVANGFPRVKFELRFLECVNRAVPLRSGTLCDLYIMQVTGELHNAVVNEIAKQLTVYADVHTGGLMRGGCGTAIVGCEPDGGIAPLTTLPGEPANPVSGRVQHRVYILIDDCNLTVSEQFATSYELFQALACLQNVLTIKFVGRRGTPRSIVGIVYGRPSHETPIGWVHVEDVVQIGDVAQRVVDNFPACVVGFNRPGYSTPSYNPRRFEHPGANTPAIMATLLGPNPWLGVESNPPILTIRKAAMFWVHNGVPVANPIAVAMRAAATSADVPDMHLDLWKLYRVAASLF</sequence>
<dbReference type="AlphaFoldDB" id="A0A0G4INH6"/>
<dbReference type="EMBL" id="CDSF01000076">
    <property type="protein sequence ID" value="CEO96742.1"/>
    <property type="molecule type" value="Genomic_DNA"/>
</dbReference>
<evidence type="ECO:0000313" key="2">
    <source>
        <dbReference type="Proteomes" id="UP000039324"/>
    </source>
</evidence>
<evidence type="ECO:0000313" key="1">
    <source>
        <dbReference type="EMBL" id="CEO96742.1"/>
    </source>
</evidence>
<protein>
    <submittedName>
        <fullName evidence="1">Uncharacterized protein</fullName>
    </submittedName>
</protein>
<gene>
    <name evidence="1" type="ORF">PBRA_005346</name>
</gene>